<feature type="region of interest" description="Disordered" evidence="1">
    <location>
        <begin position="62"/>
        <end position="81"/>
    </location>
</feature>
<accession>C8XGT3</accession>
<feature type="region of interest" description="Disordered" evidence="1">
    <location>
        <begin position="294"/>
        <end position="376"/>
    </location>
</feature>
<feature type="compositionally biased region" description="Polar residues" evidence="1">
    <location>
        <begin position="367"/>
        <end position="376"/>
    </location>
</feature>
<evidence type="ECO:0000313" key="2">
    <source>
        <dbReference type="EMBL" id="ACV80164.1"/>
    </source>
</evidence>
<feature type="compositionally biased region" description="Basic residues" evidence="1">
    <location>
        <begin position="138"/>
        <end position="149"/>
    </location>
</feature>
<gene>
    <name evidence="2" type="ordered locus">Namu_3869</name>
</gene>
<feature type="region of interest" description="Disordered" evidence="1">
    <location>
        <begin position="138"/>
        <end position="172"/>
    </location>
</feature>
<dbReference type="HOGENOM" id="CLU_675835_0_0_11"/>
<feature type="compositionally biased region" description="Pro residues" evidence="1">
    <location>
        <begin position="335"/>
        <end position="346"/>
    </location>
</feature>
<reference evidence="3" key="1">
    <citation type="submission" date="2009-09" db="EMBL/GenBank/DDBJ databases">
        <title>The complete genome of Nakamurella multipartita DSM 44233.</title>
        <authorList>
            <consortium name="US DOE Joint Genome Institute (JGI-PGF)"/>
            <person name="Lucas S."/>
            <person name="Copeland A."/>
            <person name="Lapidus A."/>
            <person name="Glavina del Rio T."/>
            <person name="Dalin E."/>
            <person name="Tice H."/>
            <person name="Bruce D."/>
            <person name="Goodwin L."/>
            <person name="Pitluck S."/>
            <person name="Kyrpides N."/>
            <person name="Mavromatis K."/>
            <person name="Ivanova N."/>
            <person name="Ovchinnikova G."/>
            <person name="Sims D."/>
            <person name="Meincke L."/>
            <person name="Brettin T."/>
            <person name="Detter J.C."/>
            <person name="Han C."/>
            <person name="Larimer F."/>
            <person name="Land M."/>
            <person name="Hauser L."/>
            <person name="Markowitz V."/>
            <person name="Cheng J.-F."/>
            <person name="Hugenholtz P."/>
            <person name="Woyke T."/>
            <person name="Wu D."/>
            <person name="Klenk H.-P."/>
            <person name="Eisen J.A."/>
        </authorList>
    </citation>
    <scope>NUCLEOTIDE SEQUENCE [LARGE SCALE GENOMIC DNA]</scope>
    <source>
        <strain evidence="3">ATCC 700099 / DSM 44233 / CIP 104796 / JCM 9543 / NBRC 105858 / Y-104</strain>
    </source>
</reference>
<reference evidence="2 3" key="2">
    <citation type="journal article" date="2010" name="Stand. Genomic Sci.">
        <title>Complete genome sequence of Nakamurella multipartita type strain (Y-104).</title>
        <authorList>
            <person name="Tice H."/>
            <person name="Mayilraj S."/>
            <person name="Sims D."/>
            <person name="Lapidus A."/>
            <person name="Nolan M."/>
            <person name="Lucas S."/>
            <person name="Glavina Del Rio T."/>
            <person name="Copeland A."/>
            <person name="Cheng J.F."/>
            <person name="Meincke L."/>
            <person name="Bruce D."/>
            <person name="Goodwin L."/>
            <person name="Pitluck S."/>
            <person name="Ivanova N."/>
            <person name="Mavromatis K."/>
            <person name="Ovchinnikova G."/>
            <person name="Pati A."/>
            <person name="Chen A."/>
            <person name="Palaniappan K."/>
            <person name="Land M."/>
            <person name="Hauser L."/>
            <person name="Chang Y.J."/>
            <person name="Jeffries C.D."/>
            <person name="Detter J.C."/>
            <person name="Brettin T."/>
            <person name="Rohde M."/>
            <person name="Goker M."/>
            <person name="Bristow J."/>
            <person name="Eisen J.A."/>
            <person name="Markowitz V."/>
            <person name="Hugenholtz P."/>
            <person name="Kyrpides N.C."/>
            <person name="Klenk H.P."/>
            <person name="Chen F."/>
        </authorList>
    </citation>
    <scope>NUCLEOTIDE SEQUENCE [LARGE SCALE GENOMIC DNA]</scope>
    <source>
        <strain evidence="3">ATCC 700099 / DSM 44233 / CIP 104796 / JCM 9543 / NBRC 105858 / Y-104</strain>
    </source>
</reference>
<dbReference type="AlphaFoldDB" id="C8XGT3"/>
<feature type="region of interest" description="Disordered" evidence="1">
    <location>
        <begin position="198"/>
        <end position="226"/>
    </location>
</feature>
<proteinExistence type="predicted"/>
<dbReference type="EMBL" id="CP001737">
    <property type="protein sequence ID" value="ACV80164.1"/>
    <property type="molecule type" value="Genomic_DNA"/>
</dbReference>
<sequence length="407" mass="42856">MPRPSPNPPGRGATDLPGFHPPTHRPVDRGPASDHPTAGGAHWCAATPARPGVRVLAPTRLHPRGHRSTQGDTAPGMGTPLPVGRERCSVWWSGVRVRGAVCGAVERCPAGRPPAAGPGSTDGPADHWRGLLVWPARAQRRSHTPRHRDPRNTAPRRGTPLPEWGHRSRSGGSGVRFGGAVFGSVERCAARWSAALRDDHRPPGAARPTVRLDRRPGSTDRPAGRWRGLLGVARPGAAVTPRRTATHGTPLHAGVTPLPGWGHRSRSGGSGVRFGGAAFGSAERCAVWWSAALRDDHRPPGPARPTARPGSTECLAGPNAWLDRRPARPAADRPPTVPDPEKPPPAAGDCGGGGCSSGCQVDRSGSRQRASTVTSPVSVRARMVRVEVSSWVTATRRSPVSVVAVTW</sequence>
<dbReference type="Proteomes" id="UP000002218">
    <property type="component" value="Chromosome"/>
</dbReference>
<dbReference type="KEGG" id="nml:Namu_3869"/>
<dbReference type="InParanoid" id="C8XGT3"/>
<dbReference type="STRING" id="479431.Namu_3869"/>
<evidence type="ECO:0000256" key="1">
    <source>
        <dbReference type="SAM" id="MobiDB-lite"/>
    </source>
</evidence>
<feature type="region of interest" description="Disordered" evidence="1">
    <location>
        <begin position="240"/>
        <end position="264"/>
    </location>
</feature>
<keyword evidence="3" id="KW-1185">Reference proteome</keyword>
<organism evidence="2 3">
    <name type="scientific">Nakamurella multipartita (strain ATCC 700099 / DSM 44233 / CIP 104796 / JCM 9543 / NBRC 105858 / Y-104)</name>
    <name type="common">Microsphaera multipartita</name>
    <dbReference type="NCBI Taxonomy" id="479431"/>
    <lineage>
        <taxon>Bacteria</taxon>
        <taxon>Bacillati</taxon>
        <taxon>Actinomycetota</taxon>
        <taxon>Actinomycetes</taxon>
        <taxon>Nakamurellales</taxon>
        <taxon>Nakamurellaceae</taxon>
        <taxon>Nakamurella</taxon>
    </lineage>
</organism>
<protein>
    <submittedName>
        <fullName evidence="2">Uncharacterized protein</fullName>
    </submittedName>
</protein>
<feature type="region of interest" description="Disordered" evidence="1">
    <location>
        <begin position="1"/>
        <end position="50"/>
    </location>
</feature>
<evidence type="ECO:0000313" key="3">
    <source>
        <dbReference type="Proteomes" id="UP000002218"/>
    </source>
</evidence>
<name>C8XGT3_NAKMY</name>